<organism evidence="2 3">
    <name type="scientific">Phialemonium atrogriseum</name>
    <dbReference type="NCBI Taxonomy" id="1093897"/>
    <lineage>
        <taxon>Eukaryota</taxon>
        <taxon>Fungi</taxon>
        <taxon>Dikarya</taxon>
        <taxon>Ascomycota</taxon>
        <taxon>Pezizomycotina</taxon>
        <taxon>Sordariomycetes</taxon>
        <taxon>Sordariomycetidae</taxon>
        <taxon>Cephalothecales</taxon>
        <taxon>Cephalothecaceae</taxon>
        <taxon>Phialemonium</taxon>
    </lineage>
</organism>
<dbReference type="Proteomes" id="UP001244011">
    <property type="component" value="Unassembled WGS sequence"/>
</dbReference>
<accession>A0AAJ0FPT0</accession>
<sequence length="329" mass="36385">MLNRAVWGELQLSSVTCSTSGPRSLICTYLSSHEAHFSQMSVSMGFGSSVAALLEIYSNCITLLKTSENQARDGSNGPRSHDQQSQLRRSLRSNRAQVRRAYSSGVSESGSRFEKGDARAKSALSRVLKKLRAAIANILQPSSKHQKPVLDYETLTLLSNASRIQATQACDQLSRRLGSSSSSRCSSASSSTSSKHKRRRVLSNSASSSKISSSGQQPLKDRRRKSRSGSEKPKGERRTSPTSPRPTSVKPHGRRTESGSRTPTPKRISLVSTSTFSTKLGEIPERKWRSRYSYDSSPEEYNIRPVYPLKPYESPAKKRGFFGLFRSRS</sequence>
<dbReference type="RefSeq" id="XP_060286702.1">
    <property type="nucleotide sequence ID" value="XM_060427037.1"/>
</dbReference>
<gene>
    <name evidence="2" type="ORF">QBC33DRAFT_528204</name>
</gene>
<evidence type="ECO:0000256" key="1">
    <source>
        <dbReference type="SAM" id="MobiDB-lite"/>
    </source>
</evidence>
<feature type="compositionally biased region" description="Low complexity" evidence="1">
    <location>
        <begin position="203"/>
        <end position="214"/>
    </location>
</feature>
<dbReference type="GeneID" id="85310224"/>
<protein>
    <submittedName>
        <fullName evidence="2">Uncharacterized protein</fullName>
    </submittedName>
</protein>
<feature type="compositionally biased region" description="Low complexity" evidence="1">
    <location>
        <begin position="175"/>
        <end position="193"/>
    </location>
</feature>
<dbReference type="EMBL" id="MU839000">
    <property type="protein sequence ID" value="KAK1770489.1"/>
    <property type="molecule type" value="Genomic_DNA"/>
</dbReference>
<keyword evidence="3" id="KW-1185">Reference proteome</keyword>
<feature type="region of interest" description="Disordered" evidence="1">
    <location>
        <begin position="69"/>
        <end position="118"/>
    </location>
</feature>
<reference evidence="2" key="1">
    <citation type="submission" date="2023-06" db="EMBL/GenBank/DDBJ databases">
        <title>Genome-scale phylogeny and comparative genomics of the fungal order Sordariales.</title>
        <authorList>
            <consortium name="Lawrence Berkeley National Laboratory"/>
            <person name="Hensen N."/>
            <person name="Bonometti L."/>
            <person name="Westerberg I."/>
            <person name="Brannstrom I.O."/>
            <person name="Guillou S."/>
            <person name="Cros-Aarteil S."/>
            <person name="Calhoun S."/>
            <person name="Haridas S."/>
            <person name="Kuo A."/>
            <person name="Mondo S."/>
            <person name="Pangilinan J."/>
            <person name="Riley R."/>
            <person name="Labutti K."/>
            <person name="Andreopoulos B."/>
            <person name="Lipzen A."/>
            <person name="Chen C."/>
            <person name="Yanf M."/>
            <person name="Daum C."/>
            <person name="Ng V."/>
            <person name="Clum A."/>
            <person name="Steindorff A."/>
            <person name="Ohm R."/>
            <person name="Martin F."/>
            <person name="Silar P."/>
            <person name="Natvig D."/>
            <person name="Lalanne C."/>
            <person name="Gautier V."/>
            <person name="Ament-Velasquez S.L."/>
            <person name="Kruys A."/>
            <person name="Hutchinson M.I."/>
            <person name="Powell A.J."/>
            <person name="Barry K."/>
            <person name="Miller A.N."/>
            <person name="Grigoriev I.V."/>
            <person name="Debuchy R."/>
            <person name="Gladieux P."/>
            <person name="Thoren M.H."/>
            <person name="Johannesson H."/>
        </authorList>
    </citation>
    <scope>NUCLEOTIDE SEQUENCE</scope>
    <source>
        <strain evidence="2">8032-3</strain>
    </source>
</reference>
<dbReference type="AlphaFoldDB" id="A0AAJ0FPT0"/>
<comment type="caution">
    <text evidence="2">The sequence shown here is derived from an EMBL/GenBank/DDBJ whole genome shotgun (WGS) entry which is preliminary data.</text>
</comment>
<feature type="compositionally biased region" description="Basic and acidic residues" evidence="1">
    <location>
        <begin position="228"/>
        <end position="239"/>
    </location>
</feature>
<feature type="region of interest" description="Disordered" evidence="1">
    <location>
        <begin position="175"/>
        <end position="269"/>
    </location>
</feature>
<name>A0AAJ0FPT0_9PEZI</name>
<proteinExistence type="predicted"/>
<evidence type="ECO:0000313" key="3">
    <source>
        <dbReference type="Proteomes" id="UP001244011"/>
    </source>
</evidence>
<evidence type="ECO:0000313" key="2">
    <source>
        <dbReference type="EMBL" id="KAK1770489.1"/>
    </source>
</evidence>